<dbReference type="AlphaFoldDB" id="A0A8J3BQM9"/>
<dbReference type="GO" id="GO:0003677">
    <property type="term" value="F:DNA binding"/>
    <property type="evidence" value="ECO:0007669"/>
    <property type="project" value="UniProtKB-UniRule"/>
</dbReference>
<evidence type="ECO:0000259" key="4">
    <source>
        <dbReference type="PROSITE" id="PS51900"/>
    </source>
</evidence>
<dbReference type="GO" id="GO:0015074">
    <property type="term" value="P:DNA integration"/>
    <property type="evidence" value="ECO:0007669"/>
    <property type="project" value="InterPro"/>
</dbReference>
<evidence type="ECO:0000256" key="2">
    <source>
        <dbReference type="PROSITE-ProRule" id="PRU01248"/>
    </source>
</evidence>
<dbReference type="Pfam" id="PF14659">
    <property type="entry name" value="Phage_int_SAM_3"/>
    <property type="match status" value="1"/>
</dbReference>
<feature type="domain" description="Core-binding (CB)" evidence="4">
    <location>
        <begin position="128"/>
        <end position="233"/>
    </location>
</feature>
<feature type="compositionally biased region" description="Basic residues" evidence="3">
    <location>
        <begin position="289"/>
        <end position="309"/>
    </location>
</feature>
<dbReference type="InterPro" id="IPR004107">
    <property type="entry name" value="Integrase_SAM-like_N"/>
</dbReference>
<protein>
    <recommendedName>
        <fullName evidence="4">Core-binding (CB) domain-containing protein</fullName>
    </recommendedName>
</protein>
<dbReference type="InterPro" id="IPR010998">
    <property type="entry name" value="Integrase_recombinase_N"/>
</dbReference>
<keyword evidence="6" id="KW-1185">Reference proteome</keyword>
<evidence type="ECO:0000256" key="3">
    <source>
        <dbReference type="SAM" id="MobiDB-lite"/>
    </source>
</evidence>
<dbReference type="PROSITE" id="PS51900">
    <property type="entry name" value="CB"/>
    <property type="match status" value="1"/>
</dbReference>
<sequence length="326" mass="37005">MPRPDNSITKRCTCRKPNKKFVGVTCPKLRRADGTWNPHHGTWTVQVELPNTADGTRRQFRRYGYPLREDAVDYRDAVRELLALAGDDLDVRRKVADLLQGLKQGEPLPDRDAVSRRIRAGVAVHADNLTGDYLREWLDSRRGKLSPKTVRNYDDHIRLYFQPEIGDVPLQKLRTHHIQDVFNAIDDRNDEILEARESRDSAVRKTVKGVRPVGAASQQRVKATIRKALNDAIRVHRLIEYNPAIHIELRRRPTQAQAVDEEGDRAVAAHRGAALTGDGLDPGPVRSVPRLRPRTRPGHRTGLRTHRPTRAASGRGMRAARRRGRP</sequence>
<dbReference type="RefSeq" id="WP_229789944.1">
    <property type="nucleotide sequence ID" value="NZ_BMQC01000025.1"/>
</dbReference>
<keyword evidence="1 2" id="KW-0238">DNA-binding</keyword>
<evidence type="ECO:0000313" key="6">
    <source>
        <dbReference type="Proteomes" id="UP000662200"/>
    </source>
</evidence>
<dbReference type="Proteomes" id="UP000662200">
    <property type="component" value="Unassembled WGS sequence"/>
</dbReference>
<evidence type="ECO:0000313" key="5">
    <source>
        <dbReference type="EMBL" id="GGK43452.1"/>
    </source>
</evidence>
<evidence type="ECO:0000256" key="1">
    <source>
        <dbReference type="ARBA" id="ARBA00023125"/>
    </source>
</evidence>
<accession>A0A8J3BQM9</accession>
<organism evidence="5 6">
    <name type="scientific">Pilimelia terevasa</name>
    <dbReference type="NCBI Taxonomy" id="53372"/>
    <lineage>
        <taxon>Bacteria</taxon>
        <taxon>Bacillati</taxon>
        <taxon>Actinomycetota</taxon>
        <taxon>Actinomycetes</taxon>
        <taxon>Micromonosporales</taxon>
        <taxon>Micromonosporaceae</taxon>
        <taxon>Pilimelia</taxon>
    </lineage>
</organism>
<dbReference type="SUPFAM" id="SSF56349">
    <property type="entry name" value="DNA breaking-rejoining enzymes"/>
    <property type="match status" value="1"/>
</dbReference>
<dbReference type="InterPro" id="IPR011010">
    <property type="entry name" value="DNA_brk_join_enz"/>
</dbReference>
<feature type="region of interest" description="Disordered" evidence="3">
    <location>
        <begin position="274"/>
        <end position="326"/>
    </location>
</feature>
<proteinExistence type="predicted"/>
<comment type="caution">
    <text evidence="5">The sequence shown here is derived from an EMBL/GenBank/DDBJ whole genome shotgun (WGS) entry which is preliminary data.</text>
</comment>
<name>A0A8J3BQM9_9ACTN</name>
<reference evidence="5" key="2">
    <citation type="submission" date="2020-09" db="EMBL/GenBank/DDBJ databases">
        <authorList>
            <person name="Sun Q."/>
            <person name="Ohkuma M."/>
        </authorList>
    </citation>
    <scope>NUCLEOTIDE SEQUENCE</scope>
    <source>
        <strain evidence="5">JCM 3091</strain>
    </source>
</reference>
<dbReference type="EMBL" id="BMQC01000025">
    <property type="protein sequence ID" value="GGK43452.1"/>
    <property type="molecule type" value="Genomic_DNA"/>
</dbReference>
<reference evidence="5" key="1">
    <citation type="journal article" date="2014" name="Int. J. Syst. Evol. Microbiol.">
        <title>Complete genome sequence of Corynebacterium casei LMG S-19264T (=DSM 44701T), isolated from a smear-ripened cheese.</title>
        <authorList>
            <consortium name="US DOE Joint Genome Institute (JGI-PGF)"/>
            <person name="Walter F."/>
            <person name="Albersmeier A."/>
            <person name="Kalinowski J."/>
            <person name="Ruckert C."/>
        </authorList>
    </citation>
    <scope>NUCLEOTIDE SEQUENCE</scope>
    <source>
        <strain evidence="5">JCM 3091</strain>
    </source>
</reference>
<dbReference type="InterPro" id="IPR044068">
    <property type="entry name" value="CB"/>
</dbReference>
<gene>
    <name evidence="5" type="ORF">GCM10010124_40280</name>
</gene>
<dbReference type="Gene3D" id="1.10.150.130">
    <property type="match status" value="1"/>
</dbReference>